<dbReference type="Pfam" id="PF02518">
    <property type="entry name" value="HATPase_c"/>
    <property type="match status" value="1"/>
</dbReference>
<evidence type="ECO:0000256" key="5">
    <source>
        <dbReference type="ARBA" id="ARBA00022679"/>
    </source>
</evidence>
<sequence>MTVTNGVRRRLTSWTLPTRPPLLVGVAVAAMVIAAETAILAMLQVAHPHVQPSAGVYILGVVAVTTVWGTRLGIAVALASTVVFNVVHVPPGGLHLSLVQDGQRALIFGIVAVISGWLADLARERSEEAHQRADEAEISVEVARQILGEDDLASGLRAGSRRLAARFGLPRVSIEVGDATVLDSMGGATVLKLGDGGRPAVRLVVPATTPPKTLERLRDRLGPALGSIVRTAIERQELIDTLRTSQQATQALLAEQAALQRVATMVATGGSPAAVFAAVTAELHGLFPGFHTALMRYESDRTVTAISERDERGDLLSDHPNLPIEGQNIVSTILRTRRTARVDYDTATGPIARELRSRGIHLGLGVPIVVDGELWGVTLVMSYQPQPIPDAAEKRLLAFTELVATTIANTENRARLISSRVRLVTAADDARRRIERDLHDGPQQRIVSLALRLRMAEESALNDLPAARQLLAETVRNLTEIHESMTDLARGIHPALLTQGGIGPMLRKLARRSIVPVELRLKVPKRLPERVEVAVYYVVSEALTNITKHSRASVACVAVESDERSVWLSVHDDGIGGAKPGDGTGLVGLRDRVEALGGRFGVTSPVAAGTTLTAEIPLAEPDADAAAEPFPLVSAGSGTGGG</sequence>
<dbReference type="Gene3D" id="3.30.565.10">
    <property type="entry name" value="Histidine kinase-like ATPase, C-terminal domain"/>
    <property type="match status" value="1"/>
</dbReference>
<dbReference type="InterPro" id="IPR038318">
    <property type="entry name" value="KdpD_sf"/>
</dbReference>
<comment type="caution">
    <text evidence="16">The sequence shown here is derived from an EMBL/GenBank/DDBJ whole genome shotgun (WGS) entry which is preliminary data.</text>
</comment>
<keyword evidence="9" id="KW-0067">ATP-binding</keyword>
<evidence type="ECO:0000259" key="15">
    <source>
        <dbReference type="SMART" id="SM00387"/>
    </source>
</evidence>
<dbReference type="Gene3D" id="3.30.450.40">
    <property type="match status" value="1"/>
</dbReference>
<evidence type="ECO:0000256" key="8">
    <source>
        <dbReference type="ARBA" id="ARBA00022777"/>
    </source>
</evidence>
<dbReference type="Gene3D" id="1.20.120.620">
    <property type="entry name" value="Backbone structure of the membrane domain of e. Coli histidine kinase receptor kdpd"/>
    <property type="match status" value="1"/>
</dbReference>
<reference evidence="16" key="1">
    <citation type="submission" date="2021-01" db="EMBL/GenBank/DDBJ databases">
        <title>Whole genome shotgun sequence of Dactylosporangium siamense NBRC 106093.</title>
        <authorList>
            <person name="Komaki H."/>
            <person name="Tamura T."/>
        </authorList>
    </citation>
    <scope>NUCLEOTIDE SEQUENCE</scope>
    <source>
        <strain evidence="16">NBRC 106093</strain>
    </source>
</reference>
<evidence type="ECO:0000256" key="9">
    <source>
        <dbReference type="ARBA" id="ARBA00022840"/>
    </source>
</evidence>
<keyword evidence="8" id="KW-0418">Kinase</keyword>
<comment type="catalytic activity">
    <reaction evidence="1">
        <text>ATP + protein L-histidine = ADP + protein N-phospho-L-histidine.</text>
        <dbReference type="EC" id="2.7.13.3"/>
    </reaction>
</comment>
<comment type="subcellular location">
    <subcellularLocation>
        <location evidence="2">Membrane</location>
        <topology evidence="2">Multi-pass membrane protein</topology>
    </subcellularLocation>
</comment>
<dbReference type="SMART" id="SM00387">
    <property type="entry name" value="HATPase_c"/>
    <property type="match status" value="1"/>
</dbReference>
<feature type="transmembrane region" description="Helical" evidence="13">
    <location>
        <begin position="20"/>
        <end position="43"/>
    </location>
</feature>
<evidence type="ECO:0000313" key="17">
    <source>
        <dbReference type="Proteomes" id="UP000660611"/>
    </source>
</evidence>
<keyword evidence="5" id="KW-0808">Transferase</keyword>
<dbReference type="InterPro" id="IPR036890">
    <property type="entry name" value="HATPase_C_sf"/>
</dbReference>
<protein>
    <recommendedName>
        <fullName evidence="3">histidine kinase</fullName>
        <ecNumber evidence="3">2.7.13.3</ecNumber>
    </recommendedName>
</protein>
<organism evidence="16 17">
    <name type="scientific">Dactylosporangium siamense</name>
    <dbReference type="NCBI Taxonomy" id="685454"/>
    <lineage>
        <taxon>Bacteria</taxon>
        <taxon>Bacillati</taxon>
        <taxon>Actinomycetota</taxon>
        <taxon>Actinomycetes</taxon>
        <taxon>Micromonosporales</taxon>
        <taxon>Micromonosporaceae</taxon>
        <taxon>Dactylosporangium</taxon>
    </lineage>
</organism>
<dbReference type="SUPFAM" id="SSF55874">
    <property type="entry name" value="ATPase domain of HSP90 chaperone/DNA topoisomerase II/histidine kinase"/>
    <property type="match status" value="1"/>
</dbReference>
<proteinExistence type="predicted"/>
<dbReference type="Pfam" id="PF01590">
    <property type="entry name" value="GAF"/>
    <property type="match status" value="1"/>
</dbReference>
<evidence type="ECO:0000256" key="1">
    <source>
        <dbReference type="ARBA" id="ARBA00000085"/>
    </source>
</evidence>
<evidence type="ECO:0000256" key="10">
    <source>
        <dbReference type="ARBA" id="ARBA00022989"/>
    </source>
</evidence>
<dbReference type="PANTHER" id="PTHR24421:SF10">
    <property type="entry name" value="NITRATE_NITRITE SENSOR PROTEIN NARQ"/>
    <property type="match status" value="1"/>
</dbReference>
<keyword evidence="7" id="KW-0547">Nucleotide-binding</keyword>
<dbReference type="CDD" id="cd16917">
    <property type="entry name" value="HATPase_UhpB-NarQ-NarX-like"/>
    <property type="match status" value="1"/>
</dbReference>
<dbReference type="PANTHER" id="PTHR24421">
    <property type="entry name" value="NITRATE/NITRITE SENSOR PROTEIN NARX-RELATED"/>
    <property type="match status" value="1"/>
</dbReference>
<dbReference type="GO" id="GO:0016020">
    <property type="term" value="C:membrane"/>
    <property type="evidence" value="ECO:0007669"/>
    <property type="project" value="UniProtKB-SubCell"/>
</dbReference>
<dbReference type="InterPro" id="IPR003594">
    <property type="entry name" value="HATPase_dom"/>
</dbReference>
<evidence type="ECO:0000256" key="12">
    <source>
        <dbReference type="ARBA" id="ARBA00023136"/>
    </source>
</evidence>
<evidence type="ECO:0000256" key="11">
    <source>
        <dbReference type="ARBA" id="ARBA00023012"/>
    </source>
</evidence>
<evidence type="ECO:0000256" key="13">
    <source>
        <dbReference type="SAM" id="Phobius"/>
    </source>
</evidence>
<dbReference type="InterPro" id="IPR003018">
    <property type="entry name" value="GAF"/>
</dbReference>
<evidence type="ECO:0000256" key="3">
    <source>
        <dbReference type="ARBA" id="ARBA00012438"/>
    </source>
</evidence>
<dbReference type="EMBL" id="BONQ01000172">
    <property type="protein sequence ID" value="GIG52173.1"/>
    <property type="molecule type" value="Genomic_DNA"/>
</dbReference>
<evidence type="ECO:0000256" key="4">
    <source>
        <dbReference type="ARBA" id="ARBA00022553"/>
    </source>
</evidence>
<feature type="domain" description="Histidine kinase/HSP90-like ATPase" evidence="15">
    <location>
        <begin position="530"/>
        <end position="620"/>
    </location>
</feature>
<name>A0A919Q0Y0_9ACTN</name>
<dbReference type="EC" id="2.7.13.3" evidence="3"/>
<dbReference type="AlphaFoldDB" id="A0A919Q0Y0"/>
<dbReference type="InterPro" id="IPR050482">
    <property type="entry name" value="Sensor_HK_TwoCompSys"/>
</dbReference>
<keyword evidence="6 13" id="KW-0812">Transmembrane</keyword>
<dbReference type="SUPFAM" id="SSF55781">
    <property type="entry name" value="GAF domain-like"/>
    <property type="match status" value="1"/>
</dbReference>
<keyword evidence="4" id="KW-0597">Phosphoprotein</keyword>
<dbReference type="Pfam" id="PF13493">
    <property type="entry name" value="DUF4118"/>
    <property type="match status" value="1"/>
</dbReference>
<evidence type="ECO:0000256" key="7">
    <source>
        <dbReference type="ARBA" id="ARBA00022741"/>
    </source>
</evidence>
<dbReference type="Proteomes" id="UP000660611">
    <property type="component" value="Unassembled WGS sequence"/>
</dbReference>
<feature type="transmembrane region" description="Helical" evidence="13">
    <location>
        <begin position="55"/>
        <end position="84"/>
    </location>
</feature>
<keyword evidence="12 13" id="KW-0472">Membrane</keyword>
<dbReference type="GO" id="GO:0005524">
    <property type="term" value="F:ATP binding"/>
    <property type="evidence" value="ECO:0007669"/>
    <property type="project" value="UniProtKB-KW"/>
</dbReference>
<dbReference type="SMART" id="SM00065">
    <property type="entry name" value="GAF"/>
    <property type="match status" value="1"/>
</dbReference>
<dbReference type="InterPro" id="IPR011712">
    <property type="entry name" value="Sig_transdc_His_kin_sub3_dim/P"/>
</dbReference>
<dbReference type="RefSeq" id="WP_203853773.1">
    <property type="nucleotide sequence ID" value="NZ_BAAAVW010000038.1"/>
</dbReference>
<dbReference type="GO" id="GO:0000155">
    <property type="term" value="F:phosphorelay sensor kinase activity"/>
    <property type="evidence" value="ECO:0007669"/>
    <property type="project" value="InterPro"/>
</dbReference>
<accession>A0A919Q0Y0</accession>
<dbReference type="InterPro" id="IPR025201">
    <property type="entry name" value="KdpD_TM"/>
</dbReference>
<evidence type="ECO:0000259" key="14">
    <source>
        <dbReference type="SMART" id="SM00065"/>
    </source>
</evidence>
<keyword evidence="10 13" id="KW-1133">Transmembrane helix</keyword>
<evidence type="ECO:0000313" key="16">
    <source>
        <dbReference type="EMBL" id="GIG52173.1"/>
    </source>
</evidence>
<dbReference type="GO" id="GO:0046983">
    <property type="term" value="F:protein dimerization activity"/>
    <property type="evidence" value="ECO:0007669"/>
    <property type="project" value="InterPro"/>
</dbReference>
<keyword evidence="17" id="KW-1185">Reference proteome</keyword>
<dbReference type="Pfam" id="PF07730">
    <property type="entry name" value="HisKA_3"/>
    <property type="match status" value="1"/>
</dbReference>
<dbReference type="InterPro" id="IPR029016">
    <property type="entry name" value="GAF-like_dom_sf"/>
</dbReference>
<feature type="domain" description="GAF" evidence="14">
    <location>
        <begin position="271"/>
        <end position="417"/>
    </location>
</feature>
<gene>
    <name evidence="16" type="ORF">Dsi01nite_102140</name>
</gene>
<keyword evidence="11" id="KW-0902">Two-component regulatory system</keyword>
<evidence type="ECO:0000256" key="2">
    <source>
        <dbReference type="ARBA" id="ARBA00004141"/>
    </source>
</evidence>
<evidence type="ECO:0000256" key="6">
    <source>
        <dbReference type="ARBA" id="ARBA00022692"/>
    </source>
</evidence>
<dbReference type="Gene3D" id="1.20.5.1930">
    <property type="match status" value="1"/>
</dbReference>